<dbReference type="GO" id="GO:0005737">
    <property type="term" value="C:cytoplasm"/>
    <property type="evidence" value="ECO:0007669"/>
    <property type="project" value="TreeGrafter"/>
</dbReference>
<dbReference type="InterPro" id="IPR011009">
    <property type="entry name" value="Kinase-like_dom_sf"/>
</dbReference>
<proteinExistence type="predicted"/>
<dbReference type="PROSITE" id="PS50011">
    <property type="entry name" value="PROTEIN_KINASE_DOM"/>
    <property type="match status" value="1"/>
</dbReference>
<evidence type="ECO:0000313" key="2">
    <source>
        <dbReference type="EMBL" id="CAD9599313.1"/>
    </source>
</evidence>
<feature type="domain" description="Protein kinase" evidence="1">
    <location>
        <begin position="62"/>
        <end position="393"/>
    </location>
</feature>
<dbReference type="Gene3D" id="3.30.200.20">
    <property type="entry name" value="Phosphorylase Kinase, domain 1"/>
    <property type="match status" value="1"/>
</dbReference>
<dbReference type="Pfam" id="PF00069">
    <property type="entry name" value="Pkinase"/>
    <property type="match status" value="1"/>
</dbReference>
<dbReference type="InterPro" id="IPR050167">
    <property type="entry name" value="Ser_Thr_protein_kinase"/>
</dbReference>
<dbReference type="GO" id="GO:0007165">
    <property type="term" value="P:signal transduction"/>
    <property type="evidence" value="ECO:0007669"/>
    <property type="project" value="TreeGrafter"/>
</dbReference>
<dbReference type="SMART" id="SM00220">
    <property type="entry name" value="S_TKc"/>
    <property type="match status" value="1"/>
</dbReference>
<dbReference type="PANTHER" id="PTHR23257:SF958">
    <property type="entry name" value="SERINE_THREONINE-PROTEIN KINASE WNK4"/>
    <property type="match status" value="1"/>
</dbReference>
<dbReference type="InterPro" id="IPR000719">
    <property type="entry name" value="Prot_kinase_dom"/>
</dbReference>
<organism evidence="2">
    <name type="scientific">Leptocylindrus danicus</name>
    <dbReference type="NCBI Taxonomy" id="163516"/>
    <lineage>
        <taxon>Eukaryota</taxon>
        <taxon>Sar</taxon>
        <taxon>Stramenopiles</taxon>
        <taxon>Ochrophyta</taxon>
        <taxon>Bacillariophyta</taxon>
        <taxon>Coscinodiscophyceae</taxon>
        <taxon>Chaetocerotophycidae</taxon>
        <taxon>Leptocylindrales</taxon>
        <taxon>Leptocylindraceae</taxon>
        <taxon>Leptocylindrus</taxon>
    </lineage>
</organism>
<accession>A0A7S2L9E9</accession>
<protein>
    <recommendedName>
        <fullName evidence="1">Protein kinase domain-containing protein</fullName>
    </recommendedName>
</protein>
<dbReference type="GO" id="GO:0005524">
    <property type="term" value="F:ATP binding"/>
    <property type="evidence" value="ECO:0007669"/>
    <property type="project" value="InterPro"/>
</dbReference>
<evidence type="ECO:0000259" key="1">
    <source>
        <dbReference type="PROSITE" id="PS50011"/>
    </source>
</evidence>
<reference evidence="2" key="1">
    <citation type="submission" date="2021-01" db="EMBL/GenBank/DDBJ databases">
        <authorList>
            <person name="Corre E."/>
            <person name="Pelletier E."/>
            <person name="Niang G."/>
            <person name="Scheremetjew M."/>
            <person name="Finn R."/>
            <person name="Kale V."/>
            <person name="Holt S."/>
            <person name="Cochrane G."/>
            <person name="Meng A."/>
            <person name="Brown T."/>
            <person name="Cohen L."/>
        </authorList>
    </citation>
    <scope>NUCLEOTIDE SEQUENCE</scope>
    <source>
        <strain evidence="2">B650</strain>
    </source>
</reference>
<dbReference type="SUPFAM" id="SSF56112">
    <property type="entry name" value="Protein kinase-like (PK-like)"/>
    <property type="match status" value="1"/>
</dbReference>
<sequence length="412" mass="47399">MSSRREPKHQREATSIFDLLGQEVMESMLAYAQQSTEQRQIGSKVFDVEREAAVPRFDMSEIRAGPILGRGGFCDVSEVLAIHLQEICQEEKKERMEESSVHNEFTDRHTREFIASHVIRDGDARYAMKELSNKTKADGKRFVQGTVDLALEAKFLAVLEHPNIIKMRGMVAGDIFKVERSFIVLDRLYGTLTDKMNEWKKREKRASKFFMIKTKNNTRMKELWIEKITVSYDLAFAMCYMHSLGVIYRDMKPENIGFDVRGDVKIFDLGLAKELCPEDLVDEVNDLYEMTSNTGSPRYMAPEVCLGDPYNKKADVYSFGILFWQICTTEVPFEHHDYQSFMDDVMLGNERPKISRGMPAVWKNLITSSWSRDVSRRPTFEDIGCILEEELTLLQGGDDTRPLSRSEASVGR</sequence>
<dbReference type="Gene3D" id="1.10.510.10">
    <property type="entry name" value="Transferase(Phosphotransferase) domain 1"/>
    <property type="match status" value="1"/>
</dbReference>
<dbReference type="GO" id="GO:0004672">
    <property type="term" value="F:protein kinase activity"/>
    <property type="evidence" value="ECO:0007669"/>
    <property type="project" value="InterPro"/>
</dbReference>
<name>A0A7S2L9E9_9STRA</name>
<dbReference type="PANTHER" id="PTHR23257">
    <property type="entry name" value="SERINE-THREONINE PROTEIN KINASE"/>
    <property type="match status" value="1"/>
</dbReference>
<dbReference type="AlphaFoldDB" id="A0A7S2L9E9"/>
<dbReference type="EMBL" id="HBGY01026071">
    <property type="protein sequence ID" value="CAD9599313.1"/>
    <property type="molecule type" value="Transcribed_RNA"/>
</dbReference>
<gene>
    <name evidence="2" type="ORF">LDAN0321_LOCUS16130</name>
</gene>